<comment type="similarity">
    <text evidence="1">Belongs to the short-chain dehydrogenases/reductases (SDR) family.</text>
</comment>
<dbReference type="InterPro" id="IPR057326">
    <property type="entry name" value="KR_dom"/>
</dbReference>
<dbReference type="InterPro" id="IPR020904">
    <property type="entry name" value="Sc_DH/Rdtase_CS"/>
</dbReference>
<proteinExistence type="inferred from homology"/>
<dbReference type="PANTHER" id="PTHR24321">
    <property type="entry name" value="DEHYDROGENASES, SHORT CHAIN"/>
    <property type="match status" value="1"/>
</dbReference>
<evidence type="ECO:0000256" key="2">
    <source>
        <dbReference type="ARBA" id="ARBA00023002"/>
    </source>
</evidence>
<dbReference type="PRINTS" id="PR00081">
    <property type="entry name" value="GDHRDH"/>
</dbReference>
<dbReference type="NCBIfam" id="NF005559">
    <property type="entry name" value="PRK07231.1"/>
    <property type="match status" value="1"/>
</dbReference>
<protein>
    <submittedName>
        <fullName evidence="4">Glucose 1-dehydrogenase</fullName>
        <ecNumber evidence="4">1.1.1.47</ecNumber>
    </submittedName>
</protein>
<sequence>MKGTSKAQPAAELPFTGKVALVTGAASGLGRATALAFGRAGACVVVADTAIDGGHATAAMIVESGGKALFVRSDIARAGDVEALIEKTINYYGRLDIAVNNAAVDEEGAPLAEGEEEQFDRIMGANVKGVWLCMKLQLRQMLKQGSGAIVNVSSVSGLVGAPNRAIYAASKHAVVGLTRSAAAEYAREGIRINALCPGAVRTPRTADAQLEAPQPMGRFAEPAEIANAALWLCSEQASYVNGHELVVDGGFTAV</sequence>
<keyword evidence="5" id="KW-1185">Reference proteome</keyword>
<feature type="domain" description="Ketoreductase" evidence="3">
    <location>
        <begin position="18"/>
        <end position="198"/>
    </location>
</feature>
<keyword evidence="2 4" id="KW-0560">Oxidoreductase</keyword>
<evidence type="ECO:0000259" key="3">
    <source>
        <dbReference type="SMART" id="SM00822"/>
    </source>
</evidence>
<dbReference type="Proteomes" id="UP001206572">
    <property type="component" value="Unassembled WGS sequence"/>
</dbReference>
<dbReference type="InterPro" id="IPR036291">
    <property type="entry name" value="NAD(P)-bd_dom_sf"/>
</dbReference>
<accession>A0ABT2AND8</accession>
<dbReference type="PANTHER" id="PTHR24321:SF11">
    <property type="entry name" value="BLR0893 PROTEIN"/>
    <property type="match status" value="1"/>
</dbReference>
<dbReference type="Pfam" id="PF13561">
    <property type="entry name" value="adh_short_C2"/>
    <property type="match status" value="1"/>
</dbReference>
<evidence type="ECO:0000256" key="1">
    <source>
        <dbReference type="ARBA" id="ARBA00006484"/>
    </source>
</evidence>
<reference evidence="4 5" key="1">
    <citation type="submission" date="2022-08" db="EMBL/GenBank/DDBJ databases">
        <title>Reclassification of Massilia species as members of the genera Telluria, Duganella, Pseudoduganella, Mokoshia gen. nov. and Zemynaea gen. nov. using orthogonal and non-orthogonal genome-based approaches.</title>
        <authorList>
            <person name="Bowman J.P."/>
        </authorList>
    </citation>
    <scope>NUCLEOTIDE SEQUENCE [LARGE SCALE GENOMIC DNA]</scope>
    <source>
        <strain evidence="4 5">JCM 31661</strain>
    </source>
</reference>
<dbReference type="CDD" id="cd05233">
    <property type="entry name" value="SDR_c"/>
    <property type="match status" value="1"/>
</dbReference>
<dbReference type="Gene3D" id="3.40.50.720">
    <property type="entry name" value="NAD(P)-binding Rossmann-like Domain"/>
    <property type="match status" value="1"/>
</dbReference>
<gene>
    <name evidence="4" type="ORF">NX780_15535</name>
</gene>
<dbReference type="GO" id="GO:0047936">
    <property type="term" value="F:glucose 1-dehydrogenase [NAD(P)+] activity"/>
    <property type="evidence" value="ECO:0007669"/>
    <property type="project" value="UniProtKB-EC"/>
</dbReference>
<dbReference type="SMART" id="SM00822">
    <property type="entry name" value="PKS_KR"/>
    <property type="match status" value="1"/>
</dbReference>
<organism evidence="4 5">
    <name type="scientific">Massilia agri</name>
    <dbReference type="NCBI Taxonomy" id="1886785"/>
    <lineage>
        <taxon>Bacteria</taxon>
        <taxon>Pseudomonadati</taxon>
        <taxon>Pseudomonadota</taxon>
        <taxon>Betaproteobacteria</taxon>
        <taxon>Burkholderiales</taxon>
        <taxon>Oxalobacteraceae</taxon>
        <taxon>Telluria group</taxon>
        <taxon>Massilia</taxon>
    </lineage>
</organism>
<dbReference type="PRINTS" id="PR00080">
    <property type="entry name" value="SDRFAMILY"/>
</dbReference>
<dbReference type="SUPFAM" id="SSF51735">
    <property type="entry name" value="NAD(P)-binding Rossmann-fold domains"/>
    <property type="match status" value="1"/>
</dbReference>
<comment type="caution">
    <text evidence="4">The sequence shown here is derived from an EMBL/GenBank/DDBJ whole genome shotgun (WGS) entry which is preliminary data.</text>
</comment>
<dbReference type="PROSITE" id="PS00061">
    <property type="entry name" value="ADH_SHORT"/>
    <property type="match status" value="1"/>
</dbReference>
<dbReference type="RefSeq" id="WP_258828776.1">
    <property type="nucleotide sequence ID" value="NZ_JANUHA010000010.1"/>
</dbReference>
<dbReference type="EMBL" id="JANUHA010000010">
    <property type="protein sequence ID" value="MCS0597759.1"/>
    <property type="molecule type" value="Genomic_DNA"/>
</dbReference>
<name>A0ABT2AND8_9BURK</name>
<dbReference type="EC" id="1.1.1.47" evidence="4"/>
<dbReference type="InterPro" id="IPR002347">
    <property type="entry name" value="SDR_fam"/>
</dbReference>
<evidence type="ECO:0000313" key="4">
    <source>
        <dbReference type="EMBL" id="MCS0597759.1"/>
    </source>
</evidence>
<evidence type="ECO:0000313" key="5">
    <source>
        <dbReference type="Proteomes" id="UP001206572"/>
    </source>
</evidence>